<name>A0AAD5Z4D6_9POAL</name>
<evidence type="ECO:0000256" key="18">
    <source>
        <dbReference type="PROSITE-ProRule" id="PRU00076"/>
    </source>
</evidence>
<protein>
    <recommendedName>
        <fullName evidence="17">Receptor-like serine/threonine-protein kinase</fullName>
        <ecNumber evidence="17">2.7.11.1</ecNumber>
    </recommendedName>
</protein>
<evidence type="ECO:0000256" key="10">
    <source>
        <dbReference type="ARBA" id="ARBA00022989"/>
    </source>
</evidence>
<dbReference type="GO" id="GO:0004674">
    <property type="term" value="F:protein serine/threonine kinase activity"/>
    <property type="evidence" value="ECO:0007669"/>
    <property type="project" value="UniProtKB-KW"/>
</dbReference>
<keyword evidence="10 20" id="KW-1133">Transmembrane helix</keyword>
<feature type="domain" description="Bulb-type lectin" evidence="23">
    <location>
        <begin position="24"/>
        <end position="145"/>
    </location>
</feature>
<keyword evidence="8 17" id="KW-0418">Kinase</keyword>
<evidence type="ECO:0000256" key="14">
    <source>
        <dbReference type="ARBA" id="ARBA00023180"/>
    </source>
</evidence>
<comment type="subcellular location">
    <subcellularLocation>
        <location evidence="1">Membrane</location>
        <topology evidence="1">Single-pass type I membrane protein</topology>
    </subcellularLocation>
</comment>
<dbReference type="InterPro" id="IPR000719">
    <property type="entry name" value="Prot_kinase_dom"/>
</dbReference>
<accession>A0AAD5Z4D6</accession>
<evidence type="ECO:0000256" key="15">
    <source>
        <dbReference type="ARBA" id="ARBA00047899"/>
    </source>
</evidence>
<evidence type="ECO:0000256" key="9">
    <source>
        <dbReference type="ARBA" id="ARBA00022840"/>
    </source>
</evidence>
<dbReference type="InterPro" id="IPR017441">
    <property type="entry name" value="Protein_kinase_ATP_BS"/>
</dbReference>
<evidence type="ECO:0000256" key="3">
    <source>
        <dbReference type="ARBA" id="ARBA00022536"/>
    </source>
</evidence>
<keyword evidence="6" id="KW-0732">Signal</keyword>
<dbReference type="SMART" id="SM00108">
    <property type="entry name" value="B_lectin"/>
    <property type="match status" value="1"/>
</dbReference>
<dbReference type="GO" id="GO:0051707">
    <property type="term" value="P:response to other organism"/>
    <property type="evidence" value="ECO:0007669"/>
    <property type="project" value="UniProtKB-ARBA"/>
</dbReference>
<dbReference type="Pfam" id="PF00069">
    <property type="entry name" value="Pkinase"/>
    <property type="match status" value="1"/>
</dbReference>
<dbReference type="PANTHER" id="PTHR47974:SF4">
    <property type="entry name" value="RECEPTOR-LIKE SERINE_THREONINE-PROTEIN KINASE"/>
    <property type="match status" value="1"/>
</dbReference>
<evidence type="ECO:0000256" key="11">
    <source>
        <dbReference type="ARBA" id="ARBA00023136"/>
    </source>
</evidence>
<keyword evidence="9 17" id="KW-0067">ATP-binding</keyword>
<comment type="catalytic activity">
    <reaction evidence="15 17">
        <text>L-threonyl-[protein] + ATP = O-phospho-L-threonyl-[protein] + ADP + H(+)</text>
        <dbReference type="Rhea" id="RHEA:46608"/>
        <dbReference type="Rhea" id="RHEA-COMP:11060"/>
        <dbReference type="Rhea" id="RHEA-COMP:11605"/>
        <dbReference type="ChEBI" id="CHEBI:15378"/>
        <dbReference type="ChEBI" id="CHEBI:30013"/>
        <dbReference type="ChEBI" id="CHEBI:30616"/>
        <dbReference type="ChEBI" id="CHEBI:61977"/>
        <dbReference type="ChEBI" id="CHEBI:456216"/>
        <dbReference type="EC" id="2.7.11.1"/>
    </reaction>
</comment>
<evidence type="ECO:0000256" key="13">
    <source>
        <dbReference type="ARBA" id="ARBA00023170"/>
    </source>
</evidence>
<evidence type="ECO:0000313" key="25">
    <source>
        <dbReference type="EMBL" id="KAJ3686680.1"/>
    </source>
</evidence>
<evidence type="ECO:0000256" key="1">
    <source>
        <dbReference type="ARBA" id="ARBA00004479"/>
    </source>
</evidence>
<evidence type="ECO:0000259" key="21">
    <source>
        <dbReference type="PROSITE" id="PS50011"/>
    </source>
</evidence>
<evidence type="ECO:0000256" key="4">
    <source>
        <dbReference type="ARBA" id="ARBA00022679"/>
    </source>
</evidence>
<comment type="caution">
    <text evidence="25">The sequence shown here is derived from an EMBL/GenBank/DDBJ whole genome shotgun (WGS) entry which is preliminary data.</text>
</comment>
<dbReference type="AlphaFoldDB" id="A0AAD5Z4D6"/>
<dbReference type="Pfam" id="PF00024">
    <property type="entry name" value="PAN_1"/>
    <property type="match status" value="1"/>
</dbReference>
<evidence type="ECO:0000256" key="8">
    <source>
        <dbReference type="ARBA" id="ARBA00022777"/>
    </source>
</evidence>
<evidence type="ECO:0000256" key="17">
    <source>
        <dbReference type="PIRNR" id="PIRNR000641"/>
    </source>
</evidence>
<dbReference type="PROSITE" id="PS00108">
    <property type="entry name" value="PROTEIN_KINASE_ST"/>
    <property type="match status" value="1"/>
</dbReference>
<dbReference type="Gene3D" id="2.90.10.10">
    <property type="entry name" value="Bulb-type lectin domain"/>
    <property type="match status" value="1"/>
</dbReference>
<dbReference type="SMART" id="SM00220">
    <property type="entry name" value="S_TKc"/>
    <property type="match status" value="1"/>
</dbReference>
<dbReference type="PIRSF" id="PIRSF000641">
    <property type="entry name" value="SRK"/>
    <property type="match status" value="1"/>
</dbReference>
<dbReference type="SMART" id="SM00473">
    <property type="entry name" value="PAN_AP"/>
    <property type="match status" value="1"/>
</dbReference>
<dbReference type="FunFam" id="3.30.200.20:FF:000059">
    <property type="entry name" value="S-receptor-like serine/threonine-protein kinase"/>
    <property type="match status" value="1"/>
</dbReference>
<evidence type="ECO:0000256" key="12">
    <source>
        <dbReference type="ARBA" id="ARBA00023157"/>
    </source>
</evidence>
<dbReference type="InterPro" id="IPR011009">
    <property type="entry name" value="Kinase-like_dom_sf"/>
</dbReference>
<evidence type="ECO:0000259" key="22">
    <source>
        <dbReference type="PROSITE" id="PS50026"/>
    </source>
</evidence>
<feature type="transmembrane region" description="Helical" evidence="20">
    <location>
        <begin position="451"/>
        <end position="477"/>
    </location>
</feature>
<keyword evidence="13" id="KW-0675">Receptor</keyword>
<dbReference type="SUPFAM" id="SSF51110">
    <property type="entry name" value="alpha-D-mannose-specific plant lectins"/>
    <property type="match status" value="1"/>
</dbReference>
<reference evidence="25 26" key="1">
    <citation type="journal article" date="2022" name="Cell">
        <title>Repeat-based holocentromeres influence genome architecture and karyotype evolution.</title>
        <authorList>
            <person name="Hofstatter P.G."/>
            <person name="Thangavel G."/>
            <person name="Lux T."/>
            <person name="Neumann P."/>
            <person name="Vondrak T."/>
            <person name="Novak P."/>
            <person name="Zhang M."/>
            <person name="Costa L."/>
            <person name="Castellani M."/>
            <person name="Scott A."/>
            <person name="Toegelov H."/>
            <person name="Fuchs J."/>
            <person name="Mata-Sucre Y."/>
            <person name="Dias Y."/>
            <person name="Vanzela A.L.L."/>
            <person name="Huettel B."/>
            <person name="Almeida C.C.S."/>
            <person name="Simkova H."/>
            <person name="Souza G."/>
            <person name="Pedrosa-Harand A."/>
            <person name="Macas J."/>
            <person name="Mayer K.F.X."/>
            <person name="Houben A."/>
            <person name="Marques A."/>
        </authorList>
    </citation>
    <scope>NUCLEOTIDE SEQUENCE [LARGE SCALE GENOMIC DNA]</scope>
    <source>
        <strain evidence="25">RhyTen1mFocal</strain>
    </source>
</reference>
<dbReference type="Gene3D" id="3.50.4.10">
    <property type="entry name" value="Hepatocyte Growth Factor"/>
    <property type="match status" value="1"/>
</dbReference>
<keyword evidence="12" id="KW-1015">Disulfide bond</keyword>
<evidence type="ECO:0000259" key="23">
    <source>
        <dbReference type="PROSITE" id="PS50927"/>
    </source>
</evidence>
<keyword evidence="4 17" id="KW-0808">Transferase</keyword>
<dbReference type="PROSITE" id="PS50011">
    <property type="entry name" value="PROTEIN_KINASE_DOM"/>
    <property type="match status" value="1"/>
</dbReference>
<dbReference type="InterPro" id="IPR024171">
    <property type="entry name" value="SRK-like_kinase"/>
</dbReference>
<dbReference type="InterPro" id="IPR000858">
    <property type="entry name" value="S_locus_glycoprot_dom"/>
</dbReference>
<dbReference type="CDD" id="cd14066">
    <property type="entry name" value="STKc_IRAK"/>
    <property type="match status" value="1"/>
</dbReference>
<dbReference type="PROSITE" id="PS50026">
    <property type="entry name" value="EGF_3"/>
    <property type="match status" value="1"/>
</dbReference>
<evidence type="ECO:0000256" key="7">
    <source>
        <dbReference type="ARBA" id="ARBA00022741"/>
    </source>
</evidence>
<evidence type="ECO:0000259" key="24">
    <source>
        <dbReference type="PROSITE" id="PS50948"/>
    </source>
</evidence>
<feature type="domain" description="Apple" evidence="24">
    <location>
        <begin position="327"/>
        <end position="405"/>
    </location>
</feature>
<keyword evidence="14" id="KW-0325">Glycoprotein</keyword>
<dbReference type="PROSITE" id="PS00107">
    <property type="entry name" value="PROTEIN_KINASE_ATP"/>
    <property type="match status" value="1"/>
</dbReference>
<dbReference type="InterPro" id="IPR008271">
    <property type="entry name" value="Ser/Thr_kinase_AS"/>
</dbReference>
<sequence length="820" mass="92950">MYTFLASFLAIFTLYQLVFTVAGNNFLRKGSSLSVNDSSPLLSPNSTFSCGFYEVGNNSFTFSIWYSKSANKTVVWSANPSRPVNGIGSMVVLQKDGIMVLKDHDGEIIWSTDTNSPNASHAEIQENGNLVIADYNSHKLWESFNHPTDTLLPNQPINQNTKLVSANLSLSYSSYFSFEFSDYGILSLFYINSGVKSIYWPDIDSNRWINNRFYFNSTQEGYLDDQGQFQSSDNLKFQSSDFGSPIKRRLTLDPDGILRLYSLDESKGSWSVSYQVFAQTCKTYGLCGNNGICKYTPVPSCSCPPGYEMSETIDWSKGCKPIFKLNCGDEMQMVSLPRTDFLLSDYNYSMFISADDCQSRCLRDCSCVAVAYHEGLGNCYLKSKLRNGMTAPDSTQGTIYLKVPQFINVTNVYIPQSSWLYASKETKLSCNMKVVPANFSNISSKSQGMGILAYLYGFVAAFFVIEVLFITLGWWFIWRKEEEPIEAVEGYRAITKHFRRYTYKEVVRATRKFRDELGRGASGVVYKGILDDQRIVAVKKLEDVTQGEEEFQAELSVIARIYHMNLVRVCGFCSEGSHRILISEHVEKGSLDKHLFGEEDDSKLLEWRQRYKIAVGVAKGLAYLHHECLEWIIHCDMKPENILLDADLEPKIADFGLAKLLHRGGSHTKISRIRGTRGYIAPEWACNLSITAKIDVYSFGVVLLELVIGIRVTNMVIDGDEKEFDLRRLVKTIREKLKQENEYLISQLVDARLKGCFNHSQAVAMLELAIACLEEEPNKRPTMSHVLQVLVSLDYEANSFRFFTISKIKEQKTSENTDSF</sequence>
<dbReference type="InterPro" id="IPR003609">
    <property type="entry name" value="Pan_app"/>
</dbReference>
<keyword evidence="2 17" id="KW-0723">Serine/threonine-protein kinase</keyword>
<dbReference type="EMBL" id="JAMRDG010000002">
    <property type="protein sequence ID" value="KAJ3686680.1"/>
    <property type="molecule type" value="Genomic_DNA"/>
</dbReference>
<feature type="domain" description="Protein kinase" evidence="21">
    <location>
        <begin position="511"/>
        <end position="803"/>
    </location>
</feature>
<dbReference type="InterPro" id="IPR001480">
    <property type="entry name" value="Bulb-type_lectin_dom"/>
</dbReference>
<dbReference type="GO" id="GO:0016020">
    <property type="term" value="C:membrane"/>
    <property type="evidence" value="ECO:0007669"/>
    <property type="project" value="UniProtKB-SubCell"/>
</dbReference>
<keyword evidence="5 20" id="KW-0812">Transmembrane</keyword>
<dbReference type="CDD" id="cd01098">
    <property type="entry name" value="PAN_AP_plant"/>
    <property type="match status" value="1"/>
</dbReference>
<evidence type="ECO:0000256" key="19">
    <source>
        <dbReference type="PROSITE-ProRule" id="PRU10141"/>
    </source>
</evidence>
<dbReference type="Pfam" id="PF00954">
    <property type="entry name" value="S_locus_glycop"/>
    <property type="match status" value="1"/>
</dbReference>
<dbReference type="InterPro" id="IPR000742">
    <property type="entry name" value="EGF"/>
</dbReference>
<dbReference type="CDD" id="cd00053">
    <property type="entry name" value="EGF"/>
    <property type="match status" value="1"/>
</dbReference>
<comment type="caution">
    <text evidence="18">Lacks conserved residue(s) required for the propagation of feature annotation.</text>
</comment>
<dbReference type="Gene3D" id="1.10.510.10">
    <property type="entry name" value="Transferase(Phosphotransferase) domain 1"/>
    <property type="match status" value="1"/>
</dbReference>
<dbReference type="Proteomes" id="UP001210211">
    <property type="component" value="Unassembled WGS sequence"/>
</dbReference>
<evidence type="ECO:0000256" key="5">
    <source>
        <dbReference type="ARBA" id="ARBA00022692"/>
    </source>
</evidence>
<evidence type="ECO:0000256" key="16">
    <source>
        <dbReference type="ARBA" id="ARBA00048679"/>
    </source>
</evidence>
<feature type="domain" description="EGF-like" evidence="22">
    <location>
        <begin position="277"/>
        <end position="313"/>
    </location>
</feature>
<dbReference type="PROSITE" id="PS50927">
    <property type="entry name" value="BULB_LECTIN"/>
    <property type="match status" value="1"/>
</dbReference>
<dbReference type="PROSITE" id="PS50948">
    <property type="entry name" value="PAN"/>
    <property type="match status" value="1"/>
</dbReference>
<dbReference type="CDD" id="cd00028">
    <property type="entry name" value="B_lectin"/>
    <property type="match status" value="1"/>
</dbReference>
<keyword evidence="3 18" id="KW-0245">EGF-like domain</keyword>
<organism evidence="25 26">
    <name type="scientific">Rhynchospora tenuis</name>
    <dbReference type="NCBI Taxonomy" id="198213"/>
    <lineage>
        <taxon>Eukaryota</taxon>
        <taxon>Viridiplantae</taxon>
        <taxon>Streptophyta</taxon>
        <taxon>Embryophyta</taxon>
        <taxon>Tracheophyta</taxon>
        <taxon>Spermatophyta</taxon>
        <taxon>Magnoliopsida</taxon>
        <taxon>Liliopsida</taxon>
        <taxon>Poales</taxon>
        <taxon>Cyperaceae</taxon>
        <taxon>Cyperoideae</taxon>
        <taxon>Rhynchosporeae</taxon>
        <taxon>Rhynchospora</taxon>
    </lineage>
</organism>
<dbReference type="EC" id="2.7.11.1" evidence="17"/>
<evidence type="ECO:0000256" key="2">
    <source>
        <dbReference type="ARBA" id="ARBA00022527"/>
    </source>
</evidence>
<evidence type="ECO:0000256" key="20">
    <source>
        <dbReference type="SAM" id="Phobius"/>
    </source>
</evidence>
<proteinExistence type="inferred from homology"/>
<gene>
    <name evidence="25" type="ORF">LUZ61_015844</name>
</gene>
<dbReference type="Pfam" id="PF01453">
    <property type="entry name" value="B_lectin"/>
    <property type="match status" value="1"/>
</dbReference>
<keyword evidence="11 20" id="KW-0472">Membrane</keyword>
<comment type="catalytic activity">
    <reaction evidence="16 17">
        <text>L-seryl-[protein] + ATP = O-phospho-L-seryl-[protein] + ADP + H(+)</text>
        <dbReference type="Rhea" id="RHEA:17989"/>
        <dbReference type="Rhea" id="RHEA-COMP:9863"/>
        <dbReference type="Rhea" id="RHEA-COMP:11604"/>
        <dbReference type="ChEBI" id="CHEBI:15378"/>
        <dbReference type="ChEBI" id="CHEBI:29999"/>
        <dbReference type="ChEBI" id="CHEBI:30616"/>
        <dbReference type="ChEBI" id="CHEBI:83421"/>
        <dbReference type="ChEBI" id="CHEBI:456216"/>
        <dbReference type="EC" id="2.7.11.1"/>
    </reaction>
</comment>
<dbReference type="PANTHER" id="PTHR47974">
    <property type="entry name" value="OS07G0415500 PROTEIN"/>
    <property type="match status" value="1"/>
</dbReference>
<keyword evidence="7 17" id="KW-0547">Nucleotide-binding</keyword>
<dbReference type="GO" id="GO:0005524">
    <property type="term" value="F:ATP binding"/>
    <property type="evidence" value="ECO:0007669"/>
    <property type="project" value="UniProtKB-UniRule"/>
</dbReference>
<dbReference type="GO" id="GO:0048544">
    <property type="term" value="P:recognition of pollen"/>
    <property type="evidence" value="ECO:0007669"/>
    <property type="project" value="InterPro"/>
</dbReference>
<dbReference type="FunFam" id="1.10.510.10:FF:000302">
    <property type="entry name" value="Serine/threonine-protein kinase"/>
    <property type="match status" value="1"/>
</dbReference>
<dbReference type="FunFam" id="2.90.10.10:FF:000006">
    <property type="entry name" value="Serine/threonine-protein kinase"/>
    <property type="match status" value="1"/>
</dbReference>
<evidence type="ECO:0000313" key="26">
    <source>
        <dbReference type="Proteomes" id="UP001210211"/>
    </source>
</evidence>
<feature type="binding site" evidence="19">
    <location>
        <position position="540"/>
    </location>
    <ligand>
        <name>ATP</name>
        <dbReference type="ChEBI" id="CHEBI:30616"/>
    </ligand>
</feature>
<keyword evidence="26" id="KW-1185">Reference proteome</keyword>
<dbReference type="SUPFAM" id="SSF56112">
    <property type="entry name" value="Protein kinase-like (PK-like)"/>
    <property type="match status" value="1"/>
</dbReference>
<evidence type="ECO:0000256" key="6">
    <source>
        <dbReference type="ARBA" id="ARBA00022729"/>
    </source>
</evidence>
<dbReference type="InterPro" id="IPR036426">
    <property type="entry name" value="Bulb-type_lectin_dom_sf"/>
</dbReference>
<dbReference type="Gene3D" id="3.30.200.20">
    <property type="entry name" value="Phosphorylase Kinase, domain 1"/>
    <property type="match status" value="1"/>
</dbReference>
<comment type="similarity">
    <text evidence="17">Belongs to the protein kinase superfamily. Ser/Thr protein kinase family.</text>
</comment>